<feature type="domain" description="Retrovirus-related Pol polyprotein from transposon TNT 1-94-like beta-barrel" evidence="1">
    <location>
        <begin position="1"/>
        <end position="71"/>
    </location>
</feature>
<dbReference type="EMBL" id="MLFT02000928">
    <property type="protein sequence ID" value="PHT26222.1"/>
    <property type="molecule type" value="Genomic_DNA"/>
</dbReference>
<comment type="caution">
    <text evidence="2">The sequence shown here is derived from an EMBL/GenBank/DDBJ whole genome shotgun (WGS) entry which is preliminary data.</text>
</comment>
<accession>A0A2G2UZT1</accession>
<dbReference type="Pfam" id="PF22936">
    <property type="entry name" value="Pol_BBD"/>
    <property type="match status" value="1"/>
</dbReference>
<gene>
    <name evidence="2" type="ORF">CQW23_34162</name>
</gene>
<proteinExistence type="predicted"/>
<organism evidence="2">
    <name type="scientific">Capsicum baccatum</name>
    <name type="common">Peruvian pepper</name>
    <dbReference type="NCBI Taxonomy" id="33114"/>
    <lineage>
        <taxon>Eukaryota</taxon>
        <taxon>Viridiplantae</taxon>
        <taxon>Streptophyta</taxon>
        <taxon>Embryophyta</taxon>
        <taxon>Tracheophyta</taxon>
        <taxon>Spermatophyta</taxon>
        <taxon>Magnoliopsida</taxon>
        <taxon>eudicotyledons</taxon>
        <taxon>Gunneridae</taxon>
        <taxon>Pentapetalae</taxon>
        <taxon>asterids</taxon>
        <taxon>lamiids</taxon>
        <taxon>Solanales</taxon>
        <taxon>Solanaceae</taxon>
        <taxon>Solanoideae</taxon>
        <taxon>Capsiceae</taxon>
        <taxon>Capsicum</taxon>
    </lineage>
</organism>
<protein>
    <recommendedName>
        <fullName evidence="1">Retrovirus-related Pol polyprotein from transposon TNT 1-94-like beta-barrel domain-containing protein</fullName>
    </recommendedName>
</protein>
<reference evidence="2" key="2">
    <citation type="journal article" date="2017" name="J. Anim. Genet.">
        <title>Multiple reference genome sequences of hot pepper reveal the massive evolution of plant disease resistance genes by retroduplication.</title>
        <authorList>
            <person name="Kim S."/>
            <person name="Park J."/>
            <person name="Yeom S.-I."/>
            <person name="Kim Y.-M."/>
            <person name="Seo E."/>
            <person name="Kim K.-T."/>
            <person name="Kim M.-S."/>
            <person name="Lee J.M."/>
            <person name="Cheong K."/>
            <person name="Shin H.-S."/>
            <person name="Kim S.-B."/>
            <person name="Han K."/>
            <person name="Lee J."/>
            <person name="Park M."/>
            <person name="Lee H.-A."/>
            <person name="Lee H.-Y."/>
            <person name="Lee Y."/>
            <person name="Oh S."/>
            <person name="Lee J.H."/>
            <person name="Choi E."/>
            <person name="Choi E."/>
            <person name="Lee S.E."/>
            <person name="Jeon J."/>
            <person name="Kim H."/>
            <person name="Choi G."/>
            <person name="Song H."/>
            <person name="Lee J."/>
            <person name="Lee S.-C."/>
            <person name="Kwon J.-K."/>
            <person name="Lee H.-Y."/>
            <person name="Koo N."/>
            <person name="Hong Y."/>
            <person name="Kim R.W."/>
            <person name="Kang W.-H."/>
            <person name="Huh J.H."/>
            <person name="Kang B.-C."/>
            <person name="Yang T.-J."/>
            <person name="Lee Y.-H."/>
            <person name="Bennetzen J.L."/>
            <person name="Choi D."/>
        </authorList>
    </citation>
    <scope>NUCLEOTIDE SEQUENCE [LARGE SCALE GENOMIC DNA]</scope>
    <source>
        <strain evidence="2">cv. PBC81</strain>
    </source>
</reference>
<name>A0A2G2UZT1_CAPBA</name>
<dbReference type="OrthoDB" id="1742531at2759"/>
<sequence length="127" mass="13698">MCPNKDLLSIYDPVEGEVVLVGNNVSCKIIGTGTIRIKMHDDIVRILRNVRCVPELKKNLISLGTLESFGCKYIGEGGVLEVSRGGLVVMKARKSRTLYTLLGSNITGVATGSISDGDSSDSDFMEF</sequence>
<evidence type="ECO:0000259" key="1">
    <source>
        <dbReference type="Pfam" id="PF22936"/>
    </source>
</evidence>
<reference evidence="2" key="1">
    <citation type="journal article" date="2017" name="Genome Biol.">
        <title>New reference genome sequences of hot pepper reveal the massive evolution of plant disease-resistance genes by retroduplication.</title>
        <authorList>
            <person name="Kim S."/>
            <person name="Park J."/>
            <person name="Yeom S.I."/>
            <person name="Kim Y.M."/>
            <person name="Seo E."/>
            <person name="Kim K.T."/>
            <person name="Kim M.S."/>
            <person name="Lee J.M."/>
            <person name="Cheong K."/>
            <person name="Shin H.S."/>
            <person name="Kim S.B."/>
            <person name="Han K."/>
            <person name="Lee J."/>
            <person name="Park M."/>
            <person name="Lee H.A."/>
            <person name="Lee H.Y."/>
            <person name="Lee Y."/>
            <person name="Oh S."/>
            <person name="Lee J.H."/>
            <person name="Choi E."/>
            <person name="Choi E."/>
            <person name="Lee S.E."/>
            <person name="Jeon J."/>
            <person name="Kim H."/>
            <person name="Choi G."/>
            <person name="Song H."/>
            <person name="Lee J."/>
            <person name="Lee S.C."/>
            <person name="Kwon J.K."/>
            <person name="Lee H.Y."/>
            <person name="Koo N."/>
            <person name="Hong Y."/>
            <person name="Kim R.W."/>
            <person name="Kang W.H."/>
            <person name="Huh J.H."/>
            <person name="Kang B.C."/>
            <person name="Yang T.J."/>
            <person name="Lee Y.H."/>
            <person name="Bennetzen J.L."/>
            <person name="Choi D."/>
        </authorList>
    </citation>
    <scope>NUCLEOTIDE SEQUENCE [LARGE SCALE GENOMIC DNA]</scope>
    <source>
        <strain evidence="2">PBC81</strain>
        <tissue evidence="2">Leaf</tissue>
    </source>
</reference>
<evidence type="ECO:0000313" key="2">
    <source>
        <dbReference type="EMBL" id="PHT26222.1"/>
    </source>
</evidence>
<dbReference type="AlphaFoldDB" id="A0A2G2UZT1"/>
<dbReference type="InterPro" id="IPR054722">
    <property type="entry name" value="PolX-like_BBD"/>
</dbReference>